<feature type="binding site" evidence="5">
    <location>
        <position position="78"/>
    </location>
    <ligand>
        <name>Zn(2+)</name>
        <dbReference type="ChEBI" id="CHEBI:29105"/>
    </ligand>
</feature>
<dbReference type="Proteomes" id="UP000254601">
    <property type="component" value="Unassembled WGS sequence"/>
</dbReference>
<dbReference type="EC" id="5.3.1.13" evidence="4"/>
<evidence type="ECO:0000256" key="3">
    <source>
        <dbReference type="ARBA" id="ARBA00023122"/>
    </source>
</evidence>
<evidence type="ECO:0000256" key="5">
    <source>
        <dbReference type="PIRSR" id="PIRSR004692-2"/>
    </source>
</evidence>
<dbReference type="NCBIfam" id="TIGR00393">
    <property type="entry name" value="kpsF"/>
    <property type="match status" value="1"/>
</dbReference>
<dbReference type="InterPro" id="IPR050986">
    <property type="entry name" value="GutQ/KpsF_isomerases"/>
</dbReference>
<dbReference type="Gene3D" id="3.40.50.10490">
    <property type="entry name" value="Glucose-6-phosphate isomerase like protein, domain 1"/>
    <property type="match status" value="1"/>
</dbReference>
<dbReference type="PROSITE" id="PS51371">
    <property type="entry name" value="CBS"/>
    <property type="match status" value="2"/>
</dbReference>
<feature type="site" description="Catalytically relevant" evidence="6">
    <location>
        <position position="107"/>
    </location>
</feature>
<dbReference type="PANTHER" id="PTHR42745:SF1">
    <property type="entry name" value="ARABINOSE 5-PHOSPHATE ISOMERASE KDSD"/>
    <property type="match status" value="1"/>
</dbReference>
<dbReference type="CDD" id="cd05014">
    <property type="entry name" value="SIS_Kpsf"/>
    <property type="match status" value="1"/>
</dbReference>
<dbReference type="PROSITE" id="PS51464">
    <property type="entry name" value="SIS"/>
    <property type="match status" value="1"/>
</dbReference>
<reference evidence="10 11" key="1">
    <citation type="submission" date="2018-06" db="EMBL/GenBank/DDBJ databases">
        <authorList>
            <consortium name="Pathogen Informatics"/>
            <person name="Doyle S."/>
        </authorList>
    </citation>
    <scope>NUCLEOTIDE SEQUENCE [LARGE SCALE GENOMIC DNA]</scope>
    <source>
        <strain evidence="10 11">NCTC13337</strain>
    </source>
</reference>
<dbReference type="InterPro" id="IPR046342">
    <property type="entry name" value="CBS_dom_sf"/>
</dbReference>
<dbReference type="OrthoDB" id="9762536at2"/>
<evidence type="ECO:0000256" key="7">
    <source>
        <dbReference type="PROSITE-ProRule" id="PRU00703"/>
    </source>
</evidence>
<keyword evidence="4 10" id="KW-0413">Isomerase</keyword>
<organism evidence="10 11">
    <name type="scientific">Suttonella ornithocola</name>
    <dbReference type="NCBI Taxonomy" id="279832"/>
    <lineage>
        <taxon>Bacteria</taxon>
        <taxon>Pseudomonadati</taxon>
        <taxon>Pseudomonadota</taxon>
        <taxon>Gammaproteobacteria</taxon>
        <taxon>Cardiobacteriales</taxon>
        <taxon>Cardiobacteriaceae</taxon>
        <taxon>Suttonella</taxon>
    </lineage>
</organism>
<dbReference type="FunFam" id="3.40.50.10490:FF:000011">
    <property type="entry name" value="Arabinose 5-phosphate isomerase"/>
    <property type="match status" value="1"/>
</dbReference>
<name>A0A380MRU8_9GAMM</name>
<dbReference type="GO" id="GO:0019146">
    <property type="term" value="F:arabinose-5-phosphate isomerase activity"/>
    <property type="evidence" value="ECO:0007669"/>
    <property type="project" value="UniProtKB-EC"/>
</dbReference>
<evidence type="ECO:0000259" key="9">
    <source>
        <dbReference type="PROSITE" id="PS51464"/>
    </source>
</evidence>
<dbReference type="Gene3D" id="3.10.580.10">
    <property type="entry name" value="CBS-domain"/>
    <property type="match status" value="1"/>
</dbReference>
<dbReference type="PIRSF" id="PIRSF004692">
    <property type="entry name" value="KdsD_KpsF"/>
    <property type="match status" value="1"/>
</dbReference>
<dbReference type="Pfam" id="PF00571">
    <property type="entry name" value="CBS"/>
    <property type="match status" value="2"/>
</dbReference>
<evidence type="ECO:0000256" key="2">
    <source>
        <dbReference type="ARBA" id="ARBA00022737"/>
    </source>
</evidence>
<dbReference type="Pfam" id="PF01380">
    <property type="entry name" value="SIS"/>
    <property type="match status" value="1"/>
</dbReference>
<evidence type="ECO:0000313" key="10">
    <source>
        <dbReference type="EMBL" id="SUO95369.1"/>
    </source>
</evidence>
<keyword evidence="5" id="KW-0479">Metal-binding</keyword>
<evidence type="ECO:0000256" key="4">
    <source>
        <dbReference type="PIRNR" id="PIRNR004692"/>
    </source>
</evidence>
<dbReference type="GO" id="GO:0097367">
    <property type="term" value="F:carbohydrate derivative binding"/>
    <property type="evidence" value="ECO:0007669"/>
    <property type="project" value="InterPro"/>
</dbReference>
<dbReference type="CDD" id="cd04604">
    <property type="entry name" value="CBS_pair_SIS_assoc"/>
    <property type="match status" value="1"/>
</dbReference>
<dbReference type="SMART" id="SM00116">
    <property type="entry name" value="CBS"/>
    <property type="match status" value="2"/>
</dbReference>
<dbReference type="SUPFAM" id="SSF53697">
    <property type="entry name" value="SIS domain"/>
    <property type="match status" value="1"/>
</dbReference>
<dbReference type="InterPro" id="IPR004800">
    <property type="entry name" value="KdsD/KpsF-type"/>
</dbReference>
<dbReference type="AlphaFoldDB" id="A0A380MRU8"/>
<feature type="site" description="Catalytically relevant" evidence="6">
    <location>
        <position position="148"/>
    </location>
</feature>
<dbReference type="GO" id="GO:1901135">
    <property type="term" value="P:carbohydrate derivative metabolic process"/>
    <property type="evidence" value="ECO:0007669"/>
    <property type="project" value="InterPro"/>
</dbReference>
<feature type="domain" description="SIS" evidence="9">
    <location>
        <begin position="37"/>
        <end position="180"/>
    </location>
</feature>
<keyword evidence="3 7" id="KW-0129">CBS domain</keyword>
<keyword evidence="5" id="KW-0862">Zinc</keyword>
<dbReference type="EMBL" id="UHIC01000001">
    <property type="protein sequence ID" value="SUO95369.1"/>
    <property type="molecule type" value="Genomic_DNA"/>
</dbReference>
<comment type="similarity">
    <text evidence="1 4">Belongs to the SIS family. GutQ/KpsF subfamily.</text>
</comment>
<comment type="catalytic activity">
    <reaction evidence="4">
        <text>D-arabinose 5-phosphate = D-ribulose 5-phosphate</text>
        <dbReference type="Rhea" id="RHEA:23104"/>
        <dbReference type="ChEBI" id="CHEBI:57693"/>
        <dbReference type="ChEBI" id="CHEBI:58121"/>
        <dbReference type="EC" id="5.3.1.13"/>
    </reaction>
</comment>
<dbReference type="RefSeq" id="WP_072576036.1">
    <property type="nucleotide sequence ID" value="NZ_LWHB01000045.1"/>
</dbReference>
<feature type="domain" description="CBS" evidence="8">
    <location>
        <begin position="206"/>
        <end position="265"/>
    </location>
</feature>
<dbReference type="GO" id="GO:0046872">
    <property type="term" value="F:metal ion binding"/>
    <property type="evidence" value="ECO:0007669"/>
    <property type="project" value="UniProtKB-KW"/>
</dbReference>
<evidence type="ECO:0000256" key="6">
    <source>
        <dbReference type="PIRSR" id="PIRSR004692-3"/>
    </source>
</evidence>
<keyword evidence="2" id="KW-0677">Repeat</keyword>
<feature type="site" description="Catalytically relevant" evidence="6">
    <location>
        <position position="189"/>
    </location>
</feature>
<feature type="domain" description="CBS" evidence="8">
    <location>
        <begin position="273"/>
        <end position="324"/>
    </location>
</feature>
<dbReference type="PANTHER" id="PTHR42745">
    <property type="match status" value="1"/>
</dbReference>
<protein>
    <recommendedName>
        <fullName evidence="4">Arabinose 5-phosphate isomerase</fullName>
        <shortName evidence="4">API</shortName>
        <ecNumber evidence="4">5.3.1.13</ecNumber>
    </recommendedName>
</protein>
<dbReference type="InterPro" id="IPR000644">
    <property type="entry name" value="CBS_dom"/>
</dbReference>
<keyword evidence="11" id="KW-1185">Reference proteome</keyword>
<dbReference type="InterPro" id="IPR001347">
    <property type="entry name" value="SIS_dom"/>
</dbReference>
<dbReference type="InterPro" id="IPR035474">
    <property type="entry name" value="SIS_Kpsf"/>
</dbReference>
<feature type="site" description="Catalytically relevant" evidence="6">
    <location>
        <position position="55"/>
    </location>
</feature>
<proteinExistence type="inferred from homology"/>
<evidence type="ECO:0000256" key="1">
    <source>
        <dbReference type="ARBA" id="ARBA00008165"/>
    </source>
</evidence>
<evidence type="ECO:0000313" key="11">
    <source>
        <dbReference type="Proteomes" id="UP000254601"/>
    </source>
</evidence>
<evidence type="ECO:0000259" key="8">
    <source>
        <dbReference type="PROSITE" id="PS51371"/>
    </source>
</evidence>
<accession>A0A380MRU8</accession>
<gene>
    <name evidence="10" type="primary">kdsD</name>
    <name evidence="10" type="ORF">NCTC13337_01267</name>
</gene>
<dbReference type="InterPro" id="IPR046348">
    <property type="entry name" value="SIS_dom_sf"/>
</dbReference>
<sequence>MMINPEDWLKAAQNVLEIESDAIRAQTATLNGDFIQACETILQTEGHLIITGMGKSGHIGAKIAATFASTGTPAFFVHPAEAGHGDLGMITAKDTLIALSYSGESAEIMTMISVIREMGIKIISLTARLHSQIAQASDIVLPLHIEKEACPLGLAPTSSSTATLALGDALAITVMQARNFKEQDFARSHPFGRLGRRLITKVKDVMRSGSELPINHAEDSIQTALFQITDKRLGLTLITDDQQKLLGIYTDGDLRRSLAADAQALEKTLNSAMTHSPKTITSQVLAAEALQLMQEKHITALPVVENGQLIGIVHIHDLLAAGVA</sequence>
<dbReference type="GO" id="GO:0005975">
    <property type="term" value="P:carbohydrate metabolic process"/>
    <property type="evidence" value="ECO:0007669"/>
    <property type="project" value="InterPro"/>
</dbReference>